<evidence type="ECO:0000256" key="1">
    <source>
        <dbReference type="SAM" id="MobiDB-lite"/>
    </source>
</evidence>
<keyword evidence="3" id="KW-1185">Reference proteome</keyword>
<accession>A0AAV7L0X5</accession>
<proteinExistence type="predicted"/>
<sequence>MAAPQTLPAAESSPVPSCPTPESTMEHIPREVKAVSGRQEGMDNKISDLAAKTNSIHTDIGSFQGVERRLAAVEHRLNTLSDRDQECLYLRDTITDLEYQSRRDNVCFFSFPEFAEGRGGIKGFVKGLLPSLIGLTFPPIGAPAGTLPGPWAPARPHPIITCFLCHEHAWQLLVAARTQWTV</sequence>
<gene>
    <name evidence="2" type="ORF">NDU88_004099</name>
</gene>
<comment type="caution">
    <text evidence="2">The sequence shown here is derived from an EMBL/GenBank/DDBJ whole genome shotgun (WGS) entry which is preliminary data.</text>
</comment>
<reference evidence="2" key="1">
    <citation type="journal article" date="2022" name="bioRxiv">
        <title>Sequencing and chromosome-scale assembly of the giantPleurodeles waltlgenome.</title>
        <authorList>
            <person name="Brown T."/>
            <person name="Elewa A."/>
            <person name="Iarovenko S."/>
            <person name="Subramanian E."/>
            <person name="Araus A.J."/>
            <person name="Petzold A."/>
            <person name="Susuki M."/>
            <person name="Suzuki K.-i.T."/>
            <person name="Hayashi T."/>
            <person name="Toyoda A."/>
            <person name="Oliveira C."/>
            <person name="Osipova E."/>
            <person name="Leigh N.D."/>
            <person name="Simon A."/>
            <person name="Yun M.H."/>
        </authorList>
    </citation>
    <scope>NUCLEOTIDE SEQUENCE</scope>
    <source>
        <strain evidence="2">20211129_DDA</strain>
        <tissue evidence="2">Liver</tissue>
    </source>
</reference>
<dbReference type="EMBL" id="JANPWB010000016">
    <property type="protein sequence ID" value="KAJ1083944.1"/>
    <property type="molecule type" value="Genomic_DNA"/>
</dbReference>
<organism evidence="2 3">
    <name type="scientific">Pleurodeles waltl</name>
    <name type="common">Iberian ribbed newt</name>
    <dbReference type="NCBI Taxonomy" id="8319"/>
    <lineage>
        <taxon>Eukaryota</taxon>
        <taxon>Metazoa</taxon>
        <taxon>Chordata</taxon>
        <taxon>Craniata</taxon>
        <taxon>Vertebrata</taxon>
        <taxon>Euteleostomi</taxon>
        <taxon>Amphibia</taxon>
        <taxon>Batrachia</taxon>
        <taxon>Caudata</taxon>
        <taxon>Salamandroidea</taxon>
        <taxon>Salamandridae</taxon>
        <taxon>Pleurodelinae</taxon>
        <taxon>Pleurodeles</taxon>
    </lineage>
</organism>
<evidence type="ECO:0000313" key="3">
    <source>
        <dbReference type="Proteomes" id="UP001066276"/>
    </source>
</evidence>
<protein>
    <submittedName>
        <fullName evidence="2">Uncharacterized protein</fullName>
    </submittedName>
</protein>
<dbReference type="AlphaFoldDB" id="A0AAV7L0X5"/>
<evidence type="ECO:0000313" key="2">
    <source>
        <dbReference type="EMBL" id="KAJ1083944.1"/>
    </source>
</evidence>
<feature type="region of interest" description="Disordered" evidence="1">
    <location>
        <begin position="1"/>
        <end position="26"/>
    </location>
</feature>
<name>A0AAV7L0X5_PLEWA</name>
<dbReference type="Proteomes" id="UP001066276">
    <property type="component" value="Chromosome 12"/>
</dbReference>